<dbReference type="RefSeq" id="WP_170940988.1">
    <property type="nucleotide sequence ID" value="NZ_FZON01000007.1"/>
</dbReference>
<protein>
    <submittedName>
        <fullName evidence="2">Uncharacterized protein</fullName>
    </submittedName>
</protein>
<organism evidence="2 3">
    <name type="scientific">Antarctobacter heliothermus</name>
    <dbReference type="NCBI Taxonomy" id="74033"/>
    <lineage>
        <taxon>Bacteria</taxon>
        <taxon>Pseudomonadati</taxon>
        <taxon>Pseudomonadota</taxon>
        <taxon>Alphaproteobacteria</taxon>
        <taxon>Rhodobacterales</taxon>
        <taxon>Roseobacteraceae</taxon>
        <taxon>Antarctobacter</taxon>
    </lineage>
</organism>
<feature type="compositionally biased region" description="Basic residues" evidence="1">
    <location>
        <begin position="28"/>
        <end position="39"/>
    </location>
</feature>
<accession>A0A239CIX8</accession>
<name>A0A239CIX8_9RHOB</name>
<evidence type="ECO:0000256" key="1">
    <source>
        <dbReference type="SAM" id="MobiDB-lite"/>
    </source>
</evidence>
<dbReference type="AlphaFoldDB" id="A0A239CIX8"/>
<proteinExistence type="predicted"/>
<gene>
    <name evidence="2" type="ORF">SAMN04488078_100721</name>
</gene>
<dbReference type="Proteomes" id="UP000198440">
    <property type="component" value="Unassembled WGS sequence"/>
</dbReference>
<reference evidence="2 3" key="1">
    <citation type="submission" date="2017-06" db="EMBL/GenBank/DDBJ databases">
        <authorList>
            <person name="Kim H.J."/>
            <person name="Triplett B.A."/>
        </authorList>
    </citation>
    <scope>NUCLEOTIDE SEQUENCE [LARGE SCALE GENOMIC DNA]</scope>
    <source>
        <strain evidence="2 3">DSM 11445</strain>
    </source>
</reference>
<evidence type="ECO:0000313" key="2">
    <source>
        <dbReference type="EMBL" id="SNS20125.1"/>
    </source>
</evidence>
<evidence type="ECO:0000313" key="3">
    <source>
        <dbReference type="Proteomes" id="UP000198440"/>
    </source>
</evidence>
<sequence>MKRQGTQRGQGGTDDKEARLKAALKSNLARRKAQARARKTPADDTSQDKSTPPNED</sequence>
<dbReference type="EMBL" id="FZON01000007">
    <property type="protein sequence ID" value="SNS20125.1"/>
    <property type="molecule type" value="Genomic_DNA"/>
</dbReference>
<feature type="region of interest" description="Disordered" evidence="1">
    <location>
        <begin position="1"/>
        <end position="56"/>
    </location>
</feature>